<organism evidence="1 3">
    <name type="scientific">Glycomyces lechevalierae</name>
    <dbReference type="NCBI Taxonomy" id="256034"/>
    <lineage>
        <taxon>Bacteria</taxon>
        <taxon>Bacillati</taxon>
        <taxon>Actinomycetota</taxon>
        <taxon>Actinomycetes</taxon>
        <taxon>Glycomycetales</taxon>
        <taxon>Glycomycetaceae</taxon>
        <taxon>Glycomyces</taxon>
    </lineage>
</organism>
<dbReference type="GO" id="GO:0051920">
    <property type="term" value="F:peroxiredoxin activity"/>
    <property type="evidence" value="ECO:0007669"/>
    <property type="project" value="InterPro"/>
</dbReference>
<evidence type="ECO:0000313" key="1">
    <source>
        <dbReference type="EMBL" id="MDA1386378.1"/>
    </source>
</evidence>
<reference evidence="2 4" key="2">
    <citation type="submission" date="2023-07" db="EMBL/GenBank/DDBJ databases">
        <title>Sequencing the genomes of 1000 actinobacteria strains.</title>
        <authorList>
            <person name="Klenk H.-P."/>
        </authorList>
    </citation>
    <scope>NUCLEOTIDE SEQUENCE [LARGE SCALE GENOMIC DNA]</scope>
    <source>
        <strain evidence="2 4">DSM 44724</strain>
    </source>
</reference>
<name>A0A9X3PV70_9ACTN</name>
<comment type="caution">
    <text evidence="1">The sequence shown here is derived from an EMBL/GenBank/DDBJ whole genome shotgun (WGS) entry which is preliminary data.</text>
</comment>
<gene>
    <name evidence="2" type="ORF">J2S69_002613</name>
    <name evidence="1" type="ORF">O2L01_15380</name>
</gene>
<evidence type="ECO:0000313" key="2">
    <source>
        <dbReference type="EMBL" id="MDR7338894.1"/>
    </source>
</evidence>
<dbReference type="SUPFAM" id="SSF69118">
    <property type="entry name" value="AhpD-like"/>
    <property type="match status" value="1"/>
</dbReference>
<reference evidence="1" key="1">
    <citation type="submission" date="2022-12" db="EMBL/GenBank/DDBJ databases">
        <title>Gycomyces niveus sp.nov., a novel actinomycete isolated from soil in Shouguang.</title>
        <authorList>
            <person name="Yang X."/>
        </authorList>
    </citation>
    <scope>NUCLEOTIDE SEQUENCE</scope>
    <source>
        <strain evidence="1">DSM 44724</strain>
    </source>
</reference>
<dbReference type="Proteomes" id="UP001145799">
    <property type="component" value="Unassembled WGS sequence"/>
</dbReference>
<protein>
    <submittedName>
        <fullName evidence="2">AhpD family alkylhydroperoxidase</fullName>
    </submittedName>
    <submittedName>
        <fullName evidence="1">Carboxymuconolactone decarboxylase family protein</fullName>
    </submittedName>
</protein>
<dbReference type="RefSeq" id="WP_270122846.1">
    <property type="nucleotide sequence ID" value="NZ_BAAAOM010000004.1"/>
</dbReference>
<sequence length="343" mass="35651">MPQIRFVTPVDARQADGLVAEVYTQAKRELGAVGAPFQMLSPAPELLASMWSLLRESLMVGGPEERLAKEVVATAIAVRNGCRFCTDAHTVLLHALGESALAEGLRAANPPKEWAPLAEWAVDPGPEGPFAASAAPRFIGTALVFEFITRLVQVLAHNEAPHPVTATRLGRSVASRTLRSAVAADLEPGTSLELLEERPGWARGLKVREPAWAAGSPVGVAYGHLRAYASSGPGLLGGDAAEAVARTIGVREDAFIDGAAGAGLPELVGGGWLERGPALGARLAVAAALAPGSVNEADVAVWRGAKHSDHCVVHLLAYGTMTGVDALQDEIATRNSALEGIDA</sequence>
<accession>A0A9X3PV70</accession>
<dbReference type="NCBIfam" id="TIGR00778">
    <property type="entry name" value="ahpD_dom"/>
    <property type="match status" value="1"/>
</dbReference>
<evidence type="ECO:0000313" key="4">
    <source>
        <dbReference type="Proteomes" id="UP001183604"/>
    </source>
</evidence>
<dbReference type="AlphaFoldDB" id="A0A9X3PV70"/>
<keyword evidence="4" id="KW-1185">Reference proteome</keyword>
<dbReference type="EMBL" id="JAPZVQ010000009">
    <property type="protein sequence ID" value="MDA1386378.1"/>
    <property type="molecule type" value="Genomic_DNA"/>
</dbReference>
<dbReference type="InterPro" id="IPR004675">
    <property type="entry name" value="AhpD_core"/>
</dbReference>
<dbReference type="EMBL" id="JAVDYD010000001">
    <property type="protein sequence ID" value="MDR7338894.1"/>
    <property type="molecule type" value="Genomic_DNA"/>
</dbReference>
<proteinExistence type="predicted"/>
<dbReference type="Gene3D" id="1.20.1290.10">
    <property type="entry name" value="AhpD-like"/>
    <property type="match status" value="1"/>
</dbReference>
<dbReference type="Proteomes" id="UP001183604">
    <property type="component" value="Unassembled WGS sequence"/>
</dbReference>
<evidence type="ECO:0000313" key="3">
    <source>
        <dbReference type="Proteomes" id="UP001145799"/>
    </source>
</evidence>
<dbReference type="InterPro" id="IPR029032">
    <property type="entry name" value="AhpD-like"/>
</dbReference>